<evidence type="ECO:0000256" key="13">
    <source>
        <dbReference type="ARBA" id="ARBA00030502"/>
    </source>
</evidence>
<dbReference type="FunFam" id="3.40.50.1820:FF:000069">
    <property type="entry name" value="monoacylglycerol lipase ABHD12"/>
    <property type="match status" value="1"/>
</dbReference>
<comment type="similarity">
    <text evidence="3">Belongs to the serine esterase family.</text>
</comment>
<evidence type="ECO:0000256" key="3">
    <source>
        <dbReference type="ARBA" id="ARBA00006584"/>
    </source>
</evidence>
<comment type="subcellular location">
    <subcellularLocation>
        <location evidence="2">Endoplasmic reticulum membrane</location>
        <topology evidence="2">Single-pass membrane protein</topology>
    </subcellularLocation>
</comment>
<dbReference type="EC" id="3.1.1.23" evidence="4"/>
<feature type="domain" description="AB hydrolase-1" evidence="19">
    <location>
        <begin position="169"/>
        <end position="259"/>
    </location>
</feature>
<feature type="transmembrane region" description="Helical" evidence="18">
    <location>
        <begin position="72"/>
        <end position="90"/>
    </location>
</feature>
<keyword evidence="9 18" id="KW-1133">Transmembrane helix</keyword>
<evidence type="ECO:0000313" key="21">
    <source>
        <dbReference type="Proteomes" id="UP000664940"/>
    </source>
</evidence>
<dbReference type="Proteomes" id="UP000664940">
    <property type="component" value="Unassembled WGS sequence"/>
</dbReference>
<keyword evidence="11 18" id="KW-0472">Membrane</keyword>
<organism evidence="20 21">
    <name type="scientific">Phyllostomus discolor</name>
    <name type="common">pale spear-nosed bat</name>
    <dbReference type="NCBI Taxonomy" id="89673"/>
    <lineage>
        <taxon>Eukaryota</taxon>
        <taxon>Metazoa</taxon>
        <taxon>Chordata</taxon>
        <taxon>Craniata</taxon>
        <taxon>Vertebrata</taxon>
        <taxon>Euteleostomi</taxon>
        <taxon>Mammalia</taxon>
        <taxon>Eutheria</taxon>
        <taxon>Laurasiatheria</taxon>
        <taxon>Chiroptera</taxon>
        <taxon>Yangochiroptera</taxon>
        <taxon>Phyllostomidae</taxon>
        <taxon>Phyllostominae</taxon>
        <taxon>Phyllostomus</taxon>
    </lineage>
</organism>
<dbReference type="Pfam" id="PF00561">
    <property type="entry name" value="Abhydrolase_1"/>
    <property type="match status" value="1"/>
</dbReference>
<evidence type="ECO:0000313" key="20">
    <source>
        <dbReference type="EMBL" id="KAF6087229.1"/>
    </source>
</evidence>
<protein>
    <recommendedName>
        <fullName evidence="5">Lysophosphatidylserine lipase ABHD12</fullName>
        <ecNumber evidence="4">3.1.1.23</ecNumber>
    </recommendedName>
    <alternativeName>
        <fullName evidence="16">2-arachidonoylglycerol hydrolase ABHD12</fullName>
    </alternativeName>
    <alternativeName>
        <fullName evidence="15">Abhydrolase domain-containing protein 12</fullName>
    </alternativeName>
    <alternativeName>
        <fullName evidence="14">Monoacylglycerol lipase ABHD12</fullName>
    </alternativeName>
    <alternativeName>
        <fullName evidence="13">Oxidized phosphatidylserine lipase ABHD12</fullName>
    </alternativeName>
</protein>
<evidence type="ECO:0000256" key="9">
    <source>
        <dbReference type="ARBA" id="ARBA00022989"/>
    </source>
</evidence>
<evidence type="ECO:0000256" key="5">
    <source>
        <dbReference type="ARBA" id="ARBA00015438"/>
    </source>
</evidence>
<dbReference type="GO" id="GO:0005789">
    <property type="term" value="C:endoplasmic reticulum membrane"/>
    <property type="evidence" value="ECO:0007669"/>
    <property type="project" value="UniProtKB-SubCell"/>
</dbReference>
<evidence type="ECO:0000256" key="16">
    <source>
        <dbReference type="ARBA" id="ARBA00033386"/>
    </source>
</evidence>
<evidence type="ECO:0000256" key="14">
    <source>
        <dbReference type="ARBA" id="ARBA00030575"/>
    </source>
</evidence>
<comment type="function">
    <text evidence="17">Lysophosphatidylserine (LPS) lipase that mediates the hydrolysis of lysophosphatidylserine, a class of signaling lipids that regulates immunological and neurological processes. Represents a major lysophosphatidylserine lipase in the brain, thereby playing a key role in the central nervous system. Also able to hydrolyze oxidized phosphatidylserine; oxidized phosphatidylserine is produced in response to severe inflammatory stress and constitutes a proapoptotic 'eat me' signal. Also has monoacylglycerol (MAG) lipase activity: hydrolyzes 2-arachidonoylglycerol (2-AG), thereby acting as a regulator of endocannabinoid signaling pathways. Has a strong preference for very-long-chain lipid substrates; substrate specificity is likely due to improved catalysis and not improved substrate binding.</text>
</comment>
<sequence length="453" mass="51293">MRKRTDAVALEHERCVALGSSSPGSTAAVLDADCRLKHNLRPAGKGPAEPRCTEDKDMKRALGRRKNMWFRLRKILFCVLGLYVGIPFLIKLCPGIQAKLIFLNFVRVPYFIDLKKPQDQGLNHTCNYYLQPEEDVTIGVWHTVPAVWWKTAQGKDQMWYEDALASSYPIILYLHGNAGTRGGDHRVELYKVLSSLGYHVVTFDYRGWGDSIGTPSERGMTYDALHVFDWIKARSGDNPVYIWGHSLGTGVATNLVRRLCERETPPEALILESPFTNIREEAKSHPFSVIYRYFPGFDWFFLDPITSSGIKFANDENVKHISCSLLILHAEDDPVVPFQLGRKLYNIAAPSRSFRDFKVQFIPFHSDLGYRHKYIYKSPELPRILREAVGTGIPGKRTVLRKLPSPCGRTSNSAAPSRTYGRACGCTRYSAARRNSRRGVATLRSLKTKKCTC</sequence>
<evidence type="ECO:0000256" key="1">
    <source>
        <dbReference type="ARBA" id="ARBA00001613"/>
    </source>
</evidence>
<keyword evidence="12" id="KW-0325">Glycoprotein</keyword>
<keyword evidence="10" id="KW-0443">Lipid metabolism</keyword>
<dbReference type="GO" id="GO:0052651">
    <property type="term" value="P:monoacylglycerol catabolic process"/>
    <property type="evidence" value="ECO:0007669"/>
    <property type="project" value="TreeGrafter"/>
</dbReference>
<evidence type="ECO:0000256" key="17">
    <source>
        <dbReference type="ARBA" id="ARBA00045941"/>
    </source>
</evidence>
<dbReference type="InterPro" id="IPR029058">
    <property type="entry name" value="AB_hydrolase_fold"/>
</dbReference>
<dbReference type="InterPro" id="IPR000073">
    <property type="entry name" value="AB_hydrolase_1"/>
</dbReference>
<evidence type="ECO:0000256" key="18">
    <source>
        <dbReference type="SAM" id="Phobius"/>
    </source>
</evidence>
<comment type="caution">
    <text evidence="20">The sequence shown here is derived from an EMBL/GenBank/DDBJ whole genome shotgun (WGS) entry which is preliminary data.</text>
</comment>
<dbReference type="GO" id="GO:0047372">
    <property type="term" value="F:monoacylglycerol lipase activity"/>
    <property type="evidence" value="ECO:0007669"/>
    <property type="project" value="UniProtKB-EC"/>
</dbReference>
<dbReference type="EMBL" id="JABVXQ010000010">
    <property type="protein sequence ID" value="KAF6087229.1"/>
    <property type="molecule type" value="Genomic_DNA"/>
</dbReference>
<accession>A0A834DPB9</accession>
<evidence type="ECO:0000256" key="6">
    <source>
        <dbReference type="ARBA" id="ARBA00022692"/>
    </source>
</evidence>
<evidence type="ECO:0000256" key="15">
    <source>
        <dbReference type="ARBA" id="ARBA00032497"/>
    </source>
</evidence>
<evidence type="ECO:0000256" key="10">
    <source>
        <dbReference type="ARBA" id="ARBA00023098"/>
    </source>
</evidence>
<dbReference type="SUPFAM" id="SSF53474">
    <property type="entry name" value="alpha/beta-Hydrolases"/>
    <property type="match status" value="1"/>
</dbReference>
<evidence type="ECO:0000256" key="4">
    <source>
        <dbReference type="ARBA" id="ARBA00013254"/>
    </source>
</evidence>
<name>A0A834DPB9_9CHIR</name>
<dbReference type="GO" id="GO:0004622">
    <property type="term" value="F:phosphatidylcholine lysophospholipase activity"/>
    <property type="evidence" value="ECO:0007669"/>
    <property type="project" value="TreeGrafter"/>
</dbReference>
<keyword evidence="7 20" id="KW-0378">Hydrolase</keyword>
<keyword evidence="8" id="KW-0256">Endoplasmic reticulum</keyword>
<dbReference type="PANTHER" id="PTHR12277">
    <property type="entry name" value="ALPHA/BETA HYDROLASE DOMAIN-CONTAINING PROTEIN"/>
    <property type="match status" value="1"/>
</dbReference>
<proteinExistence type="inferred from homology"/>
<evidence type="ECO:0000256" key="7">
    <source>
        <dbReference type="ARBA" id="ARBA00022801"/>
    </source>
</evidence>
<reference evidence="20 21" key="1">
    <citation type="journal article" date="2020" name="Nature">
        <title>Six reference-quality genomes reveal evolution of bat adaptations.</title>
        <authorList>
            <person name="Jebb D."/>
            <person name="Huang Z."/>
            <person name="Pippel M."/>
            <person name="Hughes G.M."/>
            <person name="Lavrichenko K."/>
            <person name="Devanna P."/>
            <person name="Winkler S."/>
            <person name="Jermiin L.S."/>
            <person name="Skirmuntt E.C."/>
            <person name="Katzourakis A."/>
            <person name="Burkitt-Gray L."/>
            <person name="Ray D.A."/>
            <person name="Sullivan K.A.M."/>
            <person name="Roscito J.G."/>
            <person name="Kirilenko B.M."/>
            <person name="Davalos L.M."/>
            <person name="Corthals A.P."/>
            <person name="Power M.L."/>
            <person name="Jones G."/>
            <person name="Ransome R.D."/>
            <person name="Dechmann D.K.N."/>
            <person name="Locatelli A.G."/>
            <person name="Puechmaille S.J."/>
            <person name="Fedrigo O."/>
            <person name="Jarvis E.D."/>
            <person name="Hiller M."/>
            <person name="Vernes S.C."/>
            <person name="Myers E.W."/>
            <person name="Teeling E.C."/>
        </authorList>
    </citation>
    <scope>NUCLEOTIDE SEQUENCE [LARGE SCALE GENOMIC DNA]</scope>
    <source>
        <strain evidence="20">Bat1K_MPI-CBG_1</strain>
    </source>
</reference>
<evidence type="ECO:0000256" key="12">
    <source>
        <dbReference type="ARBA" id="ARBA00023180"/>
    </source>
</evidence>
<gene>
    <name evidence="20" type="ORF">HJG60_000073</name>
</gene>
<evidence type="ECO:0000259" key="19">
    <source>
        <dbReference type="Pfam" id="PF00561"/>
    </source>
</evidence>
<comment type="catalytic activity">
    <reaction evidence="1">
        <text>Hydrolyzes glycerol monoesters of long-chain fatty acids.</text>
        <dbReference type="EC" id="3.1.1.23"/>
    </reaction>
</comment>
<evidence type="ECO:0000256" key="11">
    <source>
        <dbReference type="ARBA" id="ARBA00023136"/>
    </source>
</evidence>
<evidence type="ECO:0000256" key="2">
    <source>
        <dbReference type="ARBA" id="ARBA00004389"/>
    </source>
</evidence>
<dbReference type="GO" id="GO:0006660">
    <property type="term" value="P:phosphatidylserine catabolic process"/>
    <property type="evidence" value="ECO:0007669"/>
    <property type="project" value="TreeGrafter"/>
</dbReference>
<evidence type="ECO:0000256" key="8">
    <source>
        <dbReference type="ARBA" id="ARBA00022824"/>
    </source>
</evidence>
<keyword evidence="6 18" id="KW-0812">Transmembrane</keyword>
<dbReference type="Gene3D" id="3.40.50.1820">
    <property type="entry name" value="alpha/beta hydrolase"/>
    <property type="match status" value="1"/>
</dbReference>
<dbReference type="AlphaFoldDB" id="A0A834DPB9"/>
<dbReference type="PANTHER" id="PTHR12277:SF61">
    <property type="entry name" value="LYSOPHOSPHATIDYLSERINE LIPASE ABHD12"/>
    <property type="match status" value="1"/>
</dbReference>